<dbReference type="STRING" id="294750.A0A095DFQ8"/>
<keyword evidence="2" id="KW-1185">Reference proteome</keyword>
<dbReference type="EMBL" id="CP025761">
    <property type="protein sequence ID" value="KGB79551.1"/>
    <property type="molecule type" value="Genomic_DNA"/>
</dbReference>
<accession>A0A095DFQ8</accession>
<dbReference type="SUPFAM" id="SSF51182">
    <property type="entry name" value="RmlC-like cupins"/>
    <property type="match status" value="1"/>
</dbReference>
<dbReference type="KEGG" id="cdeu:CNBG_5389"/>
<dbReference type="VEuPathDB" id="FungiDB:CNBG_5389"/>
<evidence type="ECO:0000313" key="1">
    <source>
        <dbReference type="EMBL" id="KGB79551.1"/>
    </source>
</evidence>
<dbReference type="AlphaFoldDB" id="A0A095DFQ8"/>
<dbReference type="Proteomes" id="UP000029445">
    <property type="component" value="Chromosome 3"/>
</dbReference>
<organism evidence="1 2">
    <name type="scientific">Cryptococcus deuterogattii (strain R265)</name>
    <name type="common">Cryptococcus gattii VGII (strain R265)</name>
    <dbReference type="NCBI Taxonomy" id="294750"/>
    <lineage>
        <taxon>Eukaryota</taxon>
        <taxon>Fungi</taxon>
        <taxon>Dikarya</taxon>
        <taxon>Basidiomycota</taxon>
        <taxon>Agaricomycotina</taxon>
        <taxon>Tremellomycetes</taxon>
        <taxon>Tremellales</taxon>
        <taxon>Cryptococcaceae</taxon>
        <taxon>Cryptococcus</taxon>
        <taxon>Cryptococcus gattii species complex</taxon>
    </lineage>
</organism>
<dbReference type="InterPro" id="IPR011051">
    <property type="entry name" value="RmlC_Cupin_sf"/>
</dbReference>
<evidence type="ECO:0008006" key="3">
    <source>
        <dbReference type="Google" id="ProtNLM"/>
    </source>
</evidence>
<dbReference type="HOGENOM" id="CLU_096188_0_1_1"/>
<dbReference type="OrthoDB" id="5840532at2759"/>
<reference evidence="1 2" key="1">
    <citation type="journal article" date="2011" name="MBio">
        <title>Genome variation in Cryptococcus gattii, an emerging pathogen of immunocompetent hosts.</title>
        <authorList>
            <person name="D'Souza C.A."/>
            <person name="Kronstad J.W."/>
            <person name="Taylor G."/>
            <person name="Warren R."/>
            <person name="Yuen M."/>
            <person name="Hu G."/>
            <person name="Jung W.H."/>
            <person name="Sham A."/>
            <person name="Kidd S.E."/>
            <person name="Tangen K."/>
            <person name="Lee N."/>
            <person name="Zeilmaker T."/>
            <person name="Sawkins J."/>
            <person name="McVicker G."/>
            <person name="Shah S."/>
            <person name="Gnerre S."/>
            <person name="Griggs A."/>
            <person name="Zeng Q."/>
            <person name="Bartlett K."/>
            <person name="Li W."/>
            <person name="Wang X."/>
            <person name="Heitman J."/>
            <person name="Stajich J.E."/>
            <person name="Fraser J.A."/>
            <person name="Meyer W."/>
            <person name="Carter D."/>
            <person name="Schein J."/>
            <person name="Krzywinski M."/>
            <person name="Kwon-Chung K.J."/>
            <person name="Varma A."/>
            <person name="Wang J."/>
            <person name="Brunham R."/>
            <person name="Fyfe M."/>
            <person name="Ouellette B.F."/>
            <person name="Siddiqui A."/>
            <person name="Marra M."/>
            <person name="Jones S."/>
            <person name="Holt R."/>
            <person name="Birren B.W."/>
            <person name="Galagan J.E."/>
            <person name="Cuomo C.A."/>
        </authorList>
    </citation>
    <scope>NUCLEOTIDE SEQUENCE [LARGE SCALE GENOMIC DNA]</scope>
    <source>
        <strain evidence="1 2">R265</strain>
    </source>
</reference>
<dbReference type="Gene3D" id="2.60.120.10">
    <property type="entry name" value="Jelly Rolls"/>
    <property type="match status" value="1"/>
</dbReference>
<dbReference type="InterPro" id="IPR014710">
    <property type="entry name" value="RmlC-like_jellyroll"/>
</dbReference>
<protein>
    <recommendedName>
        <fullName evidence="3">Cupin 2 conserved barrel domain-containing protein</fullName>
    </recommendedName>
</protein>
<dbReference type="PANTHER" id="PTHR36156:SF2">
    <property type="entry name" value="CUPIN TYPE-2 DOMAIN-CONTAINING PROTEIN"/>
    <property type="match status" value="1"/>
</dbReference>
<dbReference type="CDD" id="cd02231">
    <property type="entry name" value="cupin_BLL6423-like"/>
    <property type="match status" value="1"/>
</dbReference>
<dbReference type="PANTHER" id="PTHR36156">
    <property type="entry name" value="SLR2101 PROTEIN"/>
    <property type="match status" value="1"/>
</dbReference>
<reference evidence="1 2" key="2">
    <citation type="journal article" date="2018" name="Proc. Natl. Acad. Sci.">
        <title>RNAi is a critical determinant of centromere evolution in closely related fungi.</title>
        <authorList>
            <person name="Yadav V."/>
            <person name="Sun S."/>
            <person name="Billmyre R.B."/>
            <person name="Thimmappa B.C."/>
            <person name="Shea T."/>
            <person name="Lintner R."/>
            <person name="Bakkeren G."/>
            <person name="Cuomo C.A."/>
            <person name="Heitman J."/>
            <person name="Sanyal K."/>
        </authorList>
    </citation>
    <scope>NUCLEOTIDE SEQUENCE [LARGE SCALE GENOMIC DNA]</scope>
    <source>
        <strain evidence="1 2">R265</strain>
    </source>
</reference>
<dbReference type="OMA" id="ETTWARW"/>
<evidence type="ECO:0000313" key="2">
    <source>
        <dbReference type="Proteomes" id="UP000029445"/>
    </source>
</evidence>
<sequence length="179" mass="18781">MAANSTISIPTFRRIVTSHHSSDKSGDNVTFHDDTVSLTPVLNGGAFLTPLYSAMGLPATNPHIVTSQHISDAVAAVPGIFIPGGTNGSVTVLTPNFRVGMHRSSSIDYNVFLEGSAYLVVPDGKGGERRTLVKAGELVIQTGTLHAWEAGSDGAKWVTVVVAALPVEAEGKILKDVDF</sequence>
<dbReference type="GeneID" id="88181537"/>
<proteinExistence type="predicted"/>
<dbReference type="InterPro" id="IPR047142">
    <property type="entry name" value="OryJ/VirC-like"/>
</dbReference>
<name>A0A095DFQ8_CRYD2</name>
<dbReference type="RefSeq" id="XP_062885217.1">
    <property type="nucleotide sequence ID" value="XM_063029262.1"/>
</dbReference>
<gene>
    <name evidence="1" type="ORF">CNBG_5389</name>
</gene>